<sequence length="215" mass="24154">MHDMNTEGIPKFAKDESSDEAGSISEILFVSTIVGAGPSWKSLIWCPLIWKELFTVRPKGERTQTCKEEELGCSDRPGAASDPRCSSHLRYGGEMGSVICECGGVRVVRVMLRALVVPSFEEARGYDPDGAADWIFEVEKIFQGMECPLVQKYFPHDILNKKQVEFLELKQRDDTVADYVSKFEALVRFCPTYEGAVNEEAKCVKFISSLRPEIK</sequence>
<evidence type="ECO:0000313" key="3">
    <source>
        <dbReference type="Proteomes" id="UP000257109"/>
    </source>
</evidence>
<dbReference type="AlphaFoldDB" id="A0A371I1R8"/>
<protein>
    <recommendedName>
        <fullName evidence="1">Retrotransposon gag domain-containing protein</fullName>
    </recommendedName>
</protein>
<dbReference type="InterPro" id="IPR005162">
    <property type="entry name" value="Retrotrans_gag_dom"/>
</dbReference>
<feature type="non-terminal residue" evidence="2">
    <location>
        <position position="1"/>
    </location>
</feature>
<organism evidence="2 3">
    <name type="scientific">Mucuna pruriens</name>
    <name type="common">Velvet bean</name>
    <name type="synonym">Dolichos pruriens</name>
    <dbReference type="NCBI Taxonomy" id="157652"/>
    <lineage>
        <taxon>Eukaryota</taxon>
        <taxon>Viridiplantae</taxon>
        <taxon>Streptophyta</taxon>
        <taxon>Embryophyta</taxon>
        <taxon>Tracheophyta</taxon>
        <taxon>Spermatophyta</taxon>
        <taxon>Magnoliopsida</taxon>
        <taxon>eudicotyledons</taxon>
        <taxon>Gunneridae</taxon>
        <taxon>Pentapetalae</taxon>
        <taxon>rosids</taxon>
        <taxon>fabids</taxon>
        <taxon>Fabales</taxon>
        <taxon>Fabaceae</taxon>
        <taxon>Papilionoideae</taxon>
        <taxon>50 kb inversion clade</taxon>
        <taxon>NPAAA clade</taxon>
        <taxon>indigoferoid/millettioid clade</taxon>
        <taxon>Phaseoleae</taxon>
        <taxon>Mucuna</taxon>
    </lineage>
</organism>
<feature type="domain" description="Retrotransposon gag" evidence="1">
    <location>
        <begin position="140"/>
        <end position="212"/>
    </location>
</feature>
<name>A0A371I1R8_MUCPR</name>
<accession>A0A371I1R8</accession>
<evidence type="ECO:0000259" key="1">
    <source>
        <dbReference type="Pfam" id="PF03732"/>
    </source>
</evidence>
<gene>
    <name evidence="2" type="ORF">CR513_06730</name>
</gene>
<dbReference type="Pfam" id="PF03732">
    <property type="entry name" value="Retrotrans_gag"/>
    <property type="match status" value="1"/>
</dbReference>
<dbReference type="OrthoDB" id="1434223at2759"/>
<dbReference type="EMBL" id="QJKJ01001161">
    <property type="protein sequence ID" value="RDY08980.1"/>
    <property type="molecule type" value="Genomic_DNA"/>
</dbReference>
<keyword evidence="3" id="KW-1185">Reference proteome</keyword>
<proteinExistence type="predicted"/>
<comment type="caution">
    <text evidence="2">The sequence shown here is derived from an EMBL/GenBank/DDBJ whole genome shotgun (WGS) entry which is preliminary data.</text>
</comment>
<dbReference type="Proteomes" id="UP000257109">
    <property type="component" value="Unassembled WGS sequence"/>
</dbReference>
<reference evidence="2" key="1">
    <citation type="submission" date="2018-05" db="EMBL/GenBank/DDBJ databases">
        <title>Draft genome of Mucuna pruriens seed.</title>
        <authorList>
            <person name="Nnadi N.E."/>
            <person name="Vos R."/>
            <person name="Hasami M.H."/>
            <person name="Devisetty U.K."/>
            <person name="Aguiy J.C."/>
        </authorList>
    </citation>
    <scope>NUCLEOTIDE SEQUENCE [LARGE SCALE GENOMIC DNA]</scope>
    <source>
        <strain evidence="2">JCA_2017</strain>
    </source>
</reference>
<evidence type="ECO:0000313" key="2">
    <source>
        <dbReference type="EMBL" id="RDY08980.1"/>
    </source>
</evidence>